<name>A0A7U4RQP9_9BACT</name>
<dbReference type="AlphaFoldDB" id="A0A7U4RQP9"/>
<reference evidence="2 3" key="1">
    <citation type="submission" date="2015-04" db="EMBL/GenBank/DDBJ databases">
        <title>Complete genome sequence of Sulfurovum lithotrophicum ATCC BAA-797T.</title>
        <authorList>
            <person name="Ahn J."/>
            <person name="Park G."/>
            <person name="Jeon W."/>
            <person name="Jang Y."/>
            <person name="Jang M."/>
            <person name="Lee H."/>
            <person name="Lee H."/>
        </authorList>
    </citation>
    <scope>NUCLEOTIDE SEQUENCE [LARGE SCALE GENOMIC DNA]</scope>
    <source>
        <strain evidence="3">ATCC BAA-797 / 42BKT</strain>
    </source>
</reference>
<protein>
    <submittedName>
        <fullName evidence="2">Uncharacterized protein</fullName>
    </submittedName>
</protein>
<dbReference type="EMBL" id="CP011308">
    <property type="protein sequence ID" value="AKF25108.1"/>
    <property type="molecule type" value="Genomic_DNA"/>
</dbReference>
<dbReference type="KEGG" id="slh:YH65_06645"/>
<reference evidence="3" key="2">
    <citation type="journal article" date="2017" name="Stand. Genomic Sci.">
        <title>Complete genome sequence of the sulfur-oxidizing chemolithoautotrophic Sulfurovum lithotrophicum 42BKTT.</title>
        <authorList>
            <person name="Jeon W."/>
            <person name="Priscilla L."/>
            <person name="Park G."/>
            <person name="Lee H."/>
            <person name="Lee N."/>
            <person name="Lee D."/>
            <person name="Kwon H."/>
            <person name="Ahn I."/>
            <person name="Lee C."/>
            <person name="Lee H."/>
            <person name="Ahn J."/>
        </authorList>
    </citation>
    <scope>NUCLEOTIDE SEQUENCE [LARGE SCALE GENOMIC DNA]</scope>
    <source>
        <strain evidence="3">ATCC BAA-797 / 42BKT</strain>
    </source>
</reference>
<evidence type="ECO:0000313" key="3">
    <source>
        <dbReference type="Proteomes" id="UP000034444"/>
    </source>
</evidence>
<dbReference type="Proteomes" id="UP000034444">
    <property type="component" value="Chromosome"/>
</dbReference>
<proteinExistence type="predicted"/>
<organism evidence="2 3">
    <name type="scientific">Sulfurovum lithotrophicum</name>
    <dbReference type="NCBI Taxonomy" id="206403"/>
    <lineage>
        <taxon>Bacteria</taxon>
        <taxon>Pseudomonadati</taxon>
        <taxon>Campylobacterota</taxon>
        <taxon>Epsilonproteobacteria</taxon>
        <taxon>Campylobacterales</taxon>
        <taxon>Sulfurovaceae</taxon>
        <taxon>Sulfurovum</taxon>
    </lineage>
</organism>
<dbReference type="RefSeq" id="WP_046551189.1">
    <property type="nucleotide sequence ID" value="NZ_CP011308.1"/>
</dbReference>
<gene>
    <name evidence="2" type="ORF">YH65_06645</name>
</gene>
<sequence length="199" mass="22277">MIKKIVFTLLLTFGFLSNIHAEMSAQMPNMNAQMQEMQKGMALLPFLTAPIESNDKLSSKDVELFMALIKKKDSHYADYSDKMEKGYEKAAAVLKKGVSFDTFVKKAIELSGVQNVLDKDAREIGYDSALDLTLKTTRIVRAMMAVEMEKQIAQAPKEQQEMMRNMMSGMMGSAKAEDIAVVKPYADELKQIMKEGQGT</sequence>
<feature type="signal peptide" evidence="1">
    <location>
        <begin position="1"/>
        <end position="21"/>
    </location>
</feature>
<evidence type="ECO:0000313" key="2">
    <source>
        <dbReference type="EMBL" id="AKF25108.1"/>
    </source>
</evidence>
<evidence type="ECO:0000256" key="1">
    <source>
        <dbReference type="SAM" id="SignalP"/>
    </source>
</evidence>
<feature type="chain" id="PRO_5030658995" evidence="1">
    <location>
        <begin position="22"/>
        <end position="199"/>
    </location>
</feature>
<keyword evidence="3" id="KW-1185">Reference proteome</keyword>
<keyword evidence="1" id="KW-0732">Signal</keyword>
<dbReference type="OrthoDB" id="5372777at2"/>
<accession>A0A7U4RQP9</accession>